<feature type="region of interest" description="Disordered" evidence="1">
    <location>
        <begin position="1"/>
        <end position="69"/>
    </location>
</feature>
<dbReference type="InterPro" id="IPR038169">
    <property type="entry name" value="DC-UbP/UBTD2_N_sf"/>
</dbReference>
<gene>
    <name evidence="3" type="ORF">T440DRAFT_474436</name>
</gene>
<dbReference type="Gene3D" id="1.20.225.20">
    <property type="entry name" value="Ub domain-containing protein, DC-UbP/UBTD2, N-terminal domain"/>
    <property type="match status" value="1"/>
</dbReference>
<evidence type="ECO:0000259" key="2">
    <source>
        <dbReference type="Pfam" id="PF16455"/>
    </source>
</evidence>
<keyword evidence="4" id="KW-1185">Reference proteome</keyword>
<protein>
    <recommendedName>
        <fullName evidence="2">DC-UbP/UBTD2 N-terminal domain-containing protein</fullName>
    </recommendedName>
</protein>
<accession>A0A6A7BKV1</accession>
<dbReference type="InterPro" id="IPR032752">
    <property type="entry name" value="DC-UbP/UBTD2_N"/>
</dbReference>
<proteinExistence type="predicted"/>
<dbReference type="EMBL" id="MU006289">
    <property type="protein sequence ID" value="KAF2856013.1"/>
    <property type="molecule type" value="Genomic_DNA"/>
</dbReference>
<dbReference type="InterPro" id="IPR039869">
    <property type="entry name" value="UBTD1/2"/>
</dbReference>
<feature type="compositionally biased region" description="Polar residues" evidence="1">
    <location>
        <begin position="21"/>
        <end position="47"/>
    </location>
</feature>
<dbReference type="PANTHER" id="PTHR13609">
    <property type="entry name" value="UBIQUITIN DOMAIN CONTAINING 1 PROTEIN-RELATED"/>
    <property type="match status" value="1"/>
</dbReference>
<organism evidence="3 4">
    <name type="scientific">Plenodomus tracheiphilus IPT5</name>
    <dbReference type="NCBI Taxonomy" id="1408161"/>
    <lineage>
        <taxon>Eukaryota</taxon>
        <taxon>Fungi</taxon>
        <taxon>Dikarya</taxon>
        <taxon>Ascomycota</taxon>
        <taxon>Pezizomycotina</taxon>
        <taxon>Dothideomycetes</taxon>
        <taxon>Pleosporomycetidae</taxon>
        <taxon>Pleosporales</taxon>
        <taxon>Pleosporineae</taxon>
        <taxon>Leptosphaeriaceae</taxon>
        <taxon>Plenodomus</taxon>
    </lineage>
</organism>
<evidence type="ECO:0000313" key="3">
    <source>
        <dbReference type="EMBL" id="KAF2856013.1"/>
    </source>
</evidence>
<dbReference type="OrthoDB" id="1640476at2759"/>
<name>A0A6A7BKV1_9PLEO</name>
<dbReference type="Proteomes" id="UP000799423">
    <property type="component" value="Unassembled WGS sequence"/>
</dbReference>
<feature type="domain" description="DC-UbP/UBTD2 N-terminal" evidence="2">
    <location>
        <begin position="85"/>
        <end position="176"/>
    </location>
</feature>
<dbReference type="AlphaFoldDB" id="A0A6A7BKV1"/>
<evidence type="ECO:0000313" key="4">
    <source>
        <dbReference type="Proteomes" id="UP000799423"/>
    </source>
</evidence>
<evidence type="ECO:0000256" key="1">
    <source>
        <dbReference type="SAM" id="MobiDB-lite"/>
    </source>
</evidence>
<sequence>MGCCASTPSAGDDDVPAVRAHSSSRNITAPSTRRASQASQPGVQQQIIDDRPNAPLKAIPTDQRSQLPNALTASTPTARVKPLTDPSNATWTPSRLEKERRDWWDTQVTGNAEIWGAIRMAVQSLQSGELQTAQAMLDVTGCTCPTGLLWRGVYDPTGVQYKVPEWVIVQPEGLAEENEAATGKSFTPTWQIEAVNGADTGEVVKIKVRTSHDQRDLIFSIGKKELVWHIIKRIQSLGQLKSDSNVRIVYGGRIYQLDETLDSNQYWNFDNGHVLTALVSP</sequence>
<dbReference type="Pfam" id="PF16455">
    <property type="entry name" value="UBD"/>
    <property type="match status" value="1"/>
</dbReference>
<reference evidence="3" key="1">
    <citation type="submission" date="2020-01" db="EMBL/GenBank/DDBJ databases">
        <authorList>
            <consortium name="DOE Joint Genome Institute"/>
            <person name="Haridas S."/>
            <person name="Albert R."/>
            <person name="Binder M."/>
            <person name="Bloem J."/>
            <person name="Labutti K."/>
            <person name="Salamov A."/>
            <person name="Andreopoulos B."/>
            <person name="Baker S.E."/>
            <person name="Barry K."/>
            <person name="Bills G."/>
            <person name="Bluhm B.H."/>
            <person name="Cannon C."/>
            <person name="Castanera R."/>
            <person name="Culley D.E."/>
            <person name="Daum C."/>
            <person name="Ezra D."/>
            <person name="Gonzalez J.B."/>
            <person name="Henrissat B."/>
            <person name="Kuo A."/>
            <person name="Liang C."/>
            <person name="Lipzen A."/>
            <person name="Lutzoni F."/>
            <person name="Magnuson J."/>
            <person name="Mondo S."/>
            <person name="Nolan M."/>
            <person name="Ohm R."/>
            <person name="Pangilinan J."/>
            <person name="Park H.-J."/>
            <person name="Ramirez L."/>
            <person name="Alfaro M."/>
            <person name="Sun H."/>
            <person name="Tritt A."/>
            <person name="Yoshinaga Y."/>
            <person name="Zwiers L.-H."/>
            <person name="Turgeon B.G."/>
            <person name="Goodwin S.B."/>
            <person name="Spatafora J.W."/>
            <person name="Crous P.W."/>
            <person name="Grigoriev I.V."/>
        </authorList>
    </citation>
    <scope>NUCLEOTIDE SEQUENCE</scope>
    <source>
        <strain evidence="3">IPT5</strain>
    </source>
</reference>